<dbReference type="AlphaFoldDB" id="A0A4R5DZK3"/>
<accession>A0A4R5DZK3</accession>
<dbReference type="Pfam" id="PF00589">
    <property type="entry name" value="Phage_integrase"/>
    <property type="match status" value="1"/>
</dbReference>
<dbReference type="InterPro" id="IPR010998">
    <property type="entry name" value="Integrase_recombinase_N"/>
</dbReference>
<keyword evidence="6" id="KW-1185">Reference proteome</keyword>
<dbReference type="RefSeq" id="WP_131955751.1">
    <property type="nucleotide sequence ID" value="NZ_SMFL01000001.1"/>
</dbReference>
<evidence type="ECO:0000313" key="6">
    <source>
        <dbReference type="Proteomes" id="UP000294850"/>
    </source>
</evidence>
<organism evidence="5 6">
    <name type="scientific">Dyadobacter psychrotolerans</name>
    <dbReference type="NCBI Taxonomy" id="2541721"/>
    <lineage>
        <taxon>Bacteria</taxon>
        <taxon>Pseudomonadati</taxon>
        <taxon>Bacteroidota</taxon>
        <taxon>Cytophagia</taxon>
        <taxon>Cytophagales</taxon>
        <taxon>Spirosomataceae</taxon>
        <taxon>Dyadobacter</taxon>
    </lineage>
</organism>
<evidence type="ECO:0000256" key="1">
    <source>
        <dbReference type="ARBA" id="ARBA00008857"/>
    </source>
</evidence>
<dbReference type="Gene3D" id="1.10.443.10">
    <property type="entry name" value="Intergrase catalytic core"/>
    <property type="match status" value="1"/>
</dbReference>
<dbReference type="PANTHER" id="PTHR30349">
    <property type="entry name" value="PHAGE INTEGRASE-RELATED"/>
    <property type="match status" value="1"/>
</dbReference>
<dbReference type="OrthoDB" id="1098628at2"/>
<dbReference type="GO" id="GO:0006310">
    <property type="term" value="P:DNA recombination"/>
    <property type="evidence" value="ECO:0007669"/>
    <property type="project" value="UniProtKB-KW"/>
</dbReference>
<name>A0A4R5DZK3_9BACT</name>
<dbReference type="InterPro" id="IPR035386">
    <property type="entry name" value="Arm-DNA-bind_5"/>
</dbReference>
<dbReference type="Pfam" id="PF13102">
    <property type="entry name" value="Phage_int_SAM_5"/>
    <property type="match status" value="1"/>
</dbReference>
<evidence type="ECO:0000313" key="5">
    <source>
        <dbReference type="EMBL" id="TDE18134.1"/>
    </source>
</evidence>
<gene>
    <name evidence="5" type="ORF">E0F88_00880</name>
</gene>
<feature type="domain" description="Tyr recombinase" evidence="4">
    <location>
        <begin position="220"/>
        <end position="401"/>
    </location>
</feature>
<protein>
    <submittedName>
        <fullName evidence="5">Site-specific integrase</fullName>
    </submittedName>
</protein>
<sequence>MMEKTLGLLFYLKPTKNDRGEDRFIYLRITIDGKSNEISLKRKWVVSRWNSRSGRAQGSKEDAKTLNVFLDTVAHNVHYARRKLMDAGKEVSSEMVRNILLGQEEKKRMVLELFQIHNDQMEKLVGKDFAYGTFQRYQTSLEHTKAFILWKYEKSDMEIRDLDYDFISEYSFWLKSVRNCGHNATMKYLSNFKKIVLSCVKKGWLPRDPFFGFKLARREKVREFLTKDELKMVANKKIEIERVGHVRDIFVFCCYTGLAYIDVKQLRRKELLKGVDGKEWLMTQRQKTESPTRLPLLPKALEIVAKYSSHPQCEKLDLVLPVLSNQKMNAYLKELADICGIKKVLTFHIARHTFATTVTLSNGVPIETVSKMLGHKNLSQTQHYAKIIDLKVSEDMQRLEDRLGN</sequence>
<dbReference type="InterPro" id="IPR002104">
    <property type="entry name" value="Integrase_catalytic"/>
</dbReference>
<dbReference type="EMBL" id="SMFL01000001">
    <property type="protein sequence ID" value="TDE18134.1"/>
    <property type="molecule type" value="Genomic_DNA"/>
</dbReference>
<dbReference type="InterPro" id="IPR013762">
    <property type="entry name" value="Integrase-like_cat_sf"/>
</dbReference>
<dbReference type="InterPro" id="IPR050090">
    <property type="entry name" value="Tyrosine_recombinase_XerCD"/>
</dbReference>
<keyword evidence="2" id="KW-0238">DNA-binding</keyword>
<dbReference type="SUPFAM" id="SSF56349">
    <property type="entry name" value="DNA breaking-rejoining enzymes"/>
    <property type="match status" value="1"/>
</dbReference>
<proteinExistence type="inferred from homology"/>
<dbReference type="Pfam" id="PF17293">
    <property type="entry name" value="Arm-DNA-bind_5"/>
    <property type="match status" value="1"/>
</dbReference>
<evidence type="ECO:0000256" key="3">
    <source>
        <dbReference type="ARBA" id="ARBA00023172"/>
    </source>
</evidence>
<reference evidence="5 6" key="1">
    <citation type="submission" date="2019-03" db="EMBL/GenBank/DDBJ databases">
        <title>Dyadobacter AR-3-6 sp. nov., isolated from arctic soil.</title>
        <authorList>
            <person name="Chaudhary D.K."/>
        </authorList>
    </citation>
    <scope>NUCLEOTIDE SEQUENCE [LARGE SCALE GENOMIC DNA]</scope>
    <source>
        <strain evidence="5 6">AR-3-6</strain>
    </source>
</reference>
<dbReference type="Proteomes" id="UP000294850">
    <property type="component" value="Unassembled WGS sequence"/>
</dbReference>
<dbReference type="Gene3D" id="1.10.150.130">
    <property type="match status" value="1"/>
</dbReference>
<dbReference type="GO" id="GO:0003677">
    <property type="term" value="F:DNA binding"/>
    <property type="evidence" value="ECO:0007669"/>
    <property type="project" value="UniProtKB-KW"/>
</dbReference>
<dbReference type="PANTHER" id="PTHR30349:SF64">
    <property type="entry name" value="PROPHAGE INTEGRASE INTD-RELATED"/>
    <property type="match status" value="1"/>
</dbReference>
<dbReference type="InterPro" id="IPR011010">
    <property type="entry name" value="DNA_brk_join_enz"/>
</dbReference>
<evidence type="ECO:0000259" key="4">
    <source>
        <dbReference type="PROSITE" id="PS51898"/>
    </source>
</evidence>
<comment type="similarity">
    <text evidence="1">Belongs to the 'phage' integrase family.</text>
</comment>
<dbReference type="PROSITE" id="PS51898">
    <property type="entry name" value="TYR_RECOMBINASE"/>
    <property type="match status" value="1"/>
</dbReference>
<keyword evidence="3" id="KW-0233">DNA recombination</keyword>
<dbReference type="GO" id="GO:0015074">
    <property type="term" value="P:DNA integration"/>
    <property type="evidence" value="ECO:0007669"/>
    <property type="project" value="InterPro"/>
</dbReference>
<evidence type="ECO:0000256" key="2">
    <source>
        <dbReference type="ARBA" id="ARBA00023125"/>
    </source>
</evidence>
<dbReference type="InterPro" id="IPR025269">
    <property type="entry name" value="SAM-like_dom"/>
</dbReference>
<comment type="caution">
    <text evidence="5">The sequence shown here is derived from an EMBL/GenBank/DDBJ whole genome shotgun (WGS) entry which is preliminary data.</text>
</comment>
<dbReference type="CDD" id="cd01185">
    <property type="entry name" value="INTN1_C_like"/>
    <property type="match status" value="1"/>
</dbReference>